<proteinExistence type="inferred from homology"/>
<dbReference type="CDD" id="cd22584">
    <property type="entry name" value="Rcat_RBR_unk"/>
    <property type="match status" value="1"/>
</dbReference>
<evidence type="ECO:0000259" key="14">
    <source>
        <dbReference type="PROSITE" id="PS50089"/>
    </source>
</evidence>
<dbReference type="AlphaFoldDB" id="A0AAW1YHA5"/>
<dbReference type="GO" id="GO:0008270">
    <property type="term" value="F:zinc ion binding"/>
    <property type="evidence" value="ECO:0007669"/>
    <property type="project" value="UniProtKB-KW"/>
</dbReference>
<dbReference type="Gene3D" id="3.30.40.10">
    <property type="entry name" value="Zinc/RING finger domain, C3HC4 (zinc finger)"/>
    <property type="match status" value="3"/>
</dbReference>
<keyword evidence="7" id="KW-0808">Transferase</keyword>
<evidence type="ECO:0000256" key="5">
    <source>
        <dbReference type="ARBA" id="ARBA00005884"/>
    </source>
</evidence>
<keyword evidence="10 13" id="KW-0863">Zinc-finger</keyword>
<evidence type="ECO:0000256" key="1">
    <source>
        <dbReference type="ARBA" id="ARBA00001798"/>
    </source>
</evidence>
<dbReference type="PANTHER" id="PTHR11685">
    <property type="entry name" value="RBR FAMILY RING FINGER AND IBR DOMAIN-CONTAINING"/>
    <property type="match status" value="1"/>
</dbReference>
<accession>A0AAW1YHA5</accession>
<organism evidence="16 17">
    <name type="scientific">Rubus argutus</name>
    <name type="common">Southern blackberry</name>
    <dbReference type="NCBI Taxonomy" id="59490"/>
    <lineage>
        <taxon>Eukaryota</taxon>
        <taxon>Viridiplantae</taxon>
        <taxon>Streptophyta</taxon>
        <taxon>Embryophyta</taxon>
        <taxon>Tracheophyta</taxon>
        <taxon>Spermatophyta</taxon>
        <taxon>Magnoliopsida</taxon>
        <taxon>eudicotyledons</taxon>
        <taxon>Gunneridae</taxon>
        <taxon>Pentapetalae</taxon>
        <taxon>rosids</taxon>
        <taxon>fabids</taxon>
        <taxon>Rosales</taxon>
        <taxon>Rosaceae</taxon>
        <taxon>Rosoideae</taxon>
        <taxon>Rosoideae incertae sedis</taxon>
        <taxon>Rubus</taxon>
    </lineage>
</organism>
<evidence type="ECO:0000256" key="10">
    <source>
        <dbReference type="ARBA" id="ARBA00022771"/>
    </source>
</evidence>
<feature type="domain" description="RING-type" evidence="14">
    <location>
        <begin position="90"/>
        <end position="135"/>
    </location>
</feature>
<evidence type="ECO:0000256" key="9">
    <source>
        <dbReference type="ARBA" id="ARBA00022737"/>
    </source>
</evidence>
<dbReference type="Proteomes" id="UP001457282">
    <property type="component" value="Unassembled WGS sequence"/>
</dbReference>
<dbReference type="InterPro" id="IPR013083">
    <property type="entry name" value="Znf_RING/FYVE/PHD"/>
</dbReference>
<reference evidence="16 17" key="1">
    <citation type="journal article" date="2023" name="G3 (Bethesda)">
        <title>A chromosome-length genome assembly and annotation of blackberry (Rubus argutus, cv. 'Hillquist').</title>
        <authorList>
            <person name="Bruna T."/>
            <person name="Aryal R."/>
            <person name="Dudchenko O."/>
            <person name="Sargent D.J."/>
            <person name="Mead D."/>
            <person name="Buti M."/>
            <person name="Cavallini A."/>
            <person name="Hytonen T."/>
            <person name="Andres J."/>
            <person name="Pham M."/>
            <person name="Weisz D."/>
            <person name="Mascagni F."/>
            <person name="Usai G."/>
            <person name="Natali L."/>
            <person name="Bassil N."/>
            <person name="Fernandez G.E."/>
            <person name="Lomsadze A."/>
            <person name="Armour M."/>
            <person name="Olukolu B."/>
            <person name="Poorten T."/>
            <person name="Britton C."/>
            <person name="Davik J."/>
            <person name="Ashrafi H."/>
            <person name="Aiden E.L."/>
            <person name="Borodovsky M."/>
            <person name="Worthington M."/>
        </authorList>
    </citation>
    <scope>NUCLEOTIDE SEQUENCE [LARGE SCALE GENOMIC DNA]</scope>
    <source>
        <strain evidence="16">PI 553951</strain>
    </source>
</reference>
<keyword evidence="9" id="KW-0677">Repeat</keyword>
<comment type="caution">
    <text evidence="16">The sequence shown here is derived from an EMBL/GenBank/DDBJ whole genome shotgun (WGS) entry which is preliminary data.</text>
</comment>
<evidence type="ECO:0000256" key="3">
    <source>
        <dbReference type="ARBA" id="ARBA00003976"/>
    </source>
</evidence>
<feature type="domain" description="RING-type" evidence="14">
    <location>
        <begin position="290"/>
        <end position="335"/>
    </location>
</feature>
<feature type="domain" description="RING-type" evidence="15">
    <location>
        <begin position="286"/>
        <end position="494"/>
    </location>
</feature>
<dbReference type="InterPro" id="IPR001841">
    <property type="entry name" value="Znf_RING"/>
</dbReference>
<dbReference type="EMBL" id="JBEDUW010000001">
    <property type="protein sequence ID" value="KAK9948168.1"/>
    <property type="molecule type" value="Genomic_DNA"/>
</dbReference>
<dbReference type="InterPro" id="IPR002867">
    <property type="entry name" value="IBR_dom"/>
</dbReference>
<dbReference type="InterPro" id="IPR017907">
    <property type="entry name" value="Znf_RING_CS"/>
</dbReference>
<evidence type="ECO:0000313" key="17">
    <source>
        <dbReference type="Proteomes" id="UP001457282"/>
    </source>
</evidence>
<dbReference type="InterPro" id="IPR044066">
    <property type="entry name" value="TRIAD_supradom"/>
</dbReference>
<comment type="catalytic activity">
    <reaction evidence="1">
        <text>[E2 ubiquitin-conjugating enzyme]-S-ubiquitinyl-L-cysteine + [acceptor protein]-L-lysine = [E2 ubiquitin-conjugating enzyme]-L-cysteine + [acceptor protein]-N(6)-ubiquitinyl-L-lysine.</text>
        <dbReference type="EC" id="2.3.2.31"/>
    </reaction>
</comment>
<evidence type="ECO:0000259" key="15">
    <source>
        <dbReference type="PROSITE" id="PS51873"/>
    </source>
</evidence>
<dbReference type="PROSITE" id="PS00518">
    <property type="entry name" value="ZF_RING_1"/>
    <property type="match status" value="3"/>
</dbReference>
<gene>
    <name evidence="16" type="ORF">M0R45_003756</name>
</gene>
<keyword evidence="12" id="KW-0862">Zinc</keyword>
<comment type="pathway">
    <text evidence="4">Protein modification; protein ubiquitination.</text>
</comment>
<dbReference type="GO" id="GO:0016567">
    <property type="term" value="P:protein ubiquitination"/>
    <property type="evidence" value="ECO:0007669"/>
    <property type="project" value="InterPro"/>
</dbReference>
<evidence type="ECO:0000256" key="13">
    <source>
        <dbReference type="PROSITE-ProRule" id="PRU00175"/>
    </source>
</evidence>
<dbReference type="SMART" id="SM00647">
    <property type="entry name" value="IBR"/>
    <property type="match status" value="2"/>
</dbReference>
<protein>
    <recommendedName>
        <fullName evidence="6">RBR-type E3 ubiquitin transferase</fullName>
        <ecNumber evidence="6">2.3.2.31</ecNumber>
    </recommendedName>
</protein>
<evidence type="ECO:0000313" key="16">
    <source>
        <dbReference type="EMBL" id="KAK9948168.1"/>
    </source>
</evidence>
<evidence type="ECO:0000256" key="12">
    <source>
        <dbReference type="ARBA" id="ARBA00022833"/>
    </source>
</evidence>
<keyword evidence="17" id="KW-1185">Reference proteome</keyword>
<evidence type="ECO:0000256" key="7">
    <source>
        <dbReference type="ARBA" id="ARBA00022679"/>
    </source>
</evidence>
<comment type="similarity">
    <text evidence="5">Belongs to the RBR family. Ariadne subfamily.</text>
</comment>
<dbReference type="EC" id="2.3.2.31" evidence="6"/>
<dbReference type="Pfam" id="PF01485">
    <property type="entry name" value="IBR"/>
    <property type="match status" value="2"/>
</dbReference>
<keyword evidence="8" id="KW-0479">Metal-binding</keyword>
<evidence type="ECO:0000256" key="11">
    <source>
        <dbReference type="ARBA" id="ARBA00022786"/>
    </source>
</evidence>
<keyword evidence="11" id="KW-0833">Ubl conjugation pathway</keyword>
<evidence type="ECO:0000256" key="8">
    <source>
        <dbReference type="ARBA" id="ARBA00022723"/>
    </source>
</evidence>
<evidence type="ECO:0000256" key="6">
    <source>
        <dbReference type="ARBA" id="ARBA00012251"/>
    </source>
</evidence>
<dbReference type="PROSITE" id="PS50089">
    <property type="entry name" value="ZF_RING_2"/>
    <property type="match status" value="3"/>
</dbReference>
<dbReference type="FunFam" id="3.30.40.10:FF:000230">
    <property type="entry name" value="RBR-type E3 ubiquitin transferase"/>
    <property type="match status" value="2"/>
</dbReference>
<dbReference type="InterPro" id="IPR031127">
    <property type="entry name" value="E3_UB_ligase_RBR"/>
</dbReference>
<dbReference type="GO" id="GO:0061630">
    <property type="term" value="F:ubiquitin protein ligase activity"/>
    <property type="evidence" value="ECO:0007669"/>
    <property type="project" value="UniProtKB-EC"/>
</dbReference>
<feature type="domain" description="RING-type" evidence="14">
    <location>
        <begin position="196"/>
        <end position="241"/>
    </location>
</feature>
<comment type="cofactor">
    <cofactor evidence="2">
        <name>Zn(2+)</name>
        <dbReference type="ChEBI" id="CHEBI:29105"/>
    </cofactor>
</comment>
<dbReference type="PROSITE" id="PS51873">
    <property type="entry name" value="TRIAD"/>
    <property type="match status" value="1"/>
</dbReference>
<dbReference type="Gene3D" id="1.20.120.1750">
    <property type="match status" value="1"/>
</dbReference>
<comment type="function">
    <text evidence="3">Might act as an E3 ubiquitin-protein ligase, or as part of E3 complex, which accepts ubiquitin from specific E2 ubiquitin-conjugating enzymes and then transfers it to substrates.</text>
</comment>
<dbReference type="SUPFAM" id="SSF57850">
    <property type="entry name" value="RING/U-box"/>
    <property type="match status" value="5"/>
</dbReference>
<evidence type="ECO:0000256" key="2">
    <source>
        <dbReference type="ARBA" id="ARBA00001947"/>
    </source>
</evidence>
<dbReference type="CDD" id="cd22582">
    <property type="entry name" value="BRcat_RBR_unk"/>
    <property type="match status" value="1"/>
</dbReference>
<sequence>MMSSHKSMNSFEPLKRMKKFGNKLVKIISIGTRKKEVHVTNSSSGLAQILENKHDNAAGPIAPIAFKNQSGESSNYERSSTDDPGSTLVCGICLAPHYQQDSFYVEGCEHFYCRQCIVKLVVSNLQDNVTSMACPEPGCRGVLKPGYCRPILPSDIFVRWIRVLFDQNGQSSNPGRNSSSTDSLKSCTDEPSTFICDICVAPIHLEDSFDIKGCDHFYCRQCIVDFILSKLQQNVVFIVCPEPGCRGVLDPEYCYPILPNEVFDLWVHALWDQNEQSSNSEINNASTFICDFCVEPIRLEDSFNVKGCSHFYCQQCIVNFVVSKLQDNVTSIECPEPNCQGVLDPEYCCPILPTDVFDRWGKAMCDAVILGSQKFYCPYKDCSALLIDDGEEVVRESQCPHCSRMFCAQCKVAWHVGIDCAGFQKLNADEKGNEDIMLRNLAQSQNWRRCPCCKFYVEKSIGCSYMKCRCGYAFCYNCGIQAVTHTGTCRSCYK</sequence>
<name>A0AAW1YHA5_RUBAR</name>
<evidence type="ECO:0000256" key="4">
    <source>
        <dbReference type="ARBA" id="ARBA00004906"/>
    </source>
</evidence>
<dbReference type="SMART" id="SM00184">
    <property type="entry name" value="RING"/>
    <property type="match status" value="3"/>
</dbReference>